<accession>A0AA94M2T0</accession>
<proteinExistence type="predicted"/>
<reference evidence="2 3" key="1">
    <citation type="submission" date="2018-06" db="EMBL/GenBank/DDBJ databases">
        <authorList>
            <consortium name="Pathogen Informatics"/>
            <person name="Doyle S."/>
        </authorList>
    </citation>
    <scope>NUCLEOTIDE SEQUENCE [LARGE SCALE GENOMIC DNA]</scope>
    <source>
        <strain evidence="2 3">NCTC13773</strain>
    </source>
</reference>
<keyword evidence="1" id="KW-0812">Transmembrane</keyword>
<feature type="transmembrane region" description="Helical" evidence="1">
    <location>
        <begin position="151"/>
        <end position="168"/>
    </location>
</feature>
<evidence type="ECO:0000313" key="3">
    <source>
        <dbReference type="Proteomes" id="UP000249013"/>
    </source>
</evidence>
<organism evidence="2 3">
    <name type="scientific">Streptococcus gallolyticus</name>
    <dbReference type="NCBI Taxonomy" id="315405"/>
    <lineage>
        <taxon>Bacteria</taxon>
        <taxon>Bacillati</taxon>
        <taxon>Bacillota</taxon>
        <taxon>Bacilli</taxon>
        <taxon>Lactobacillales</taxon>
        <taxon>Streptococcaceae</taxon>
        <taxon>Streptococcus</taxon>
    </lineage>
</organism>
<dbReference type="Proteomes" id="UP000249013">
    <property type="component" value="Chromosome 1"/>
</dbReference>
<gene>
    <name evidence="2" type="ORF">NCTC13773_01653</name>
</gene>
<feature type="transmembrane region" description="Helical" evidence="1">
    <location>
        <begin position="249"/>
        <end position="269"/>
    </location>
</feature>
<name>A0AA94M2T0_9STRE</name>
<evidence type="ECO:0000256" key="1">
    <source>
        <dbReference type="SAM" id="Phobius"/>
    </source>
</evidence>
<feature type="transmembrane region" description="Helical" evidence="1">
    <location>
        <begin position="87"/>
        <end position="106"/>
    </location>
</feature>
<feature type="transmembrane region" description="Helical" evidence="1">
    <location>
        <begin position="219"/>
        <end position="237"/>
    </location>
</feature>
<dbReference type="AlphaFoldDB" id="A0AA94M2T0"/>
<keyword evidence="1" id="KW-0472">Membrane</keyword>
<keyword evidence="1" id="KW-1133">Transmembrane helix</keyword>
<dbReference type="EMBL" id="LS483409">
    <property type="protein sequence ID" value="SQG79837.1"/>
    <property type="molecule type" value="Genomic_DNA"/>
</dbReference>
<sequence>MEKIDKQLQFVKDYWQYFLLANACMLISSALVITKILPDRSLFNILASVLSGIVAVIDVFLLVQVVRKLVNSVSLFQNTYLTSRVSLLVGTFYNAVYVLLSLISGYLHQSVWYLIFAFYHLTFASVKFLIGKRFRKEVEEEDWNNYGRVGVFILFSSGVFLAIFYFVTTGMDKVNSAFPLLVYLTALTTFINFINSFSSLFRYRKNPSPREKSSKQISFTNSLFALFFLQTMMLKQFGQADSHESKLFLTYALGLSVLTILIGQGLFMIQKAKKQLKNLK</sequence>
<dbReference type="RefSeq" id="WP_077497212.1">
    <property type="nucleotide sequence ID" value="NZ_LS483409.1"/>
</dbReference>
<feature type="transmembrane region" description="Helical" evidence="1">
    <location>
        <begin position="14"/>
        <end position="33"/>
    </location>
</feature>
<protein>
    <submittedName>
        <fullName evidence="2">Membrane protein</fullName>
    </submittedName>
</protein>
<feature type="transmembrane region" description="Helical" evidence="1">
    <location>
        <begin position="180"/>
        <end position="198"/>
    </location>
</feature>
<feature type="transmembrane region" description="Helical" evidence="1">
    <location>
        <begin position="112"/>
        <end position="130"/>
    </location>
</feature>
<evidence type="ECO:0000313" key="2">
    <source>
        <dbReference type="EMBL" id="SQG79837.1"/>
    </source>
</evidence>
<feature type="transmembrane region" description="Helical" evidence="1">
    <location>
        <begin position="45"/>
        <end position="66"/>
    </location>
</feature>